<name>A0ABR0FF63_9PEZI</name>
<dbReference type="RefSeq" id="XP_062731577.1">
    <property type="nucleotide sequence ID" value="XM_062872909.1"/>
</dbReference>
<evidence type="ECO:0000313" key="3">
    <source>
        <dbReference type="Proteomes" id="UP001322138"/>
    </source>
</evidence>
<dbReference type="Proteomes" id="UP001322138">
    <property type="component" value="Unassembled WGS sequence"/>
</dbReference>
<comment type="caution">
    <text evidence="2">The sequence shown here is derived from an EMBL/GenBank/DDBJ whole genome shotgun (WGS) entry which is preliminary data.</text>
</comment>
<proteinExistence type="predicted"/>
<dbReference type="GeneID" id="87892237"/>
<evidence type="ECO:0000313" key="2">
    <source>
        <dbReference type="EMBL" id="KAK4642601.1"/>
    </source>
</evidence>
<keyword evidence="3" id="KW-1185">Reference proteome</keyword>
<organism evidence="2 3">
    <name type="scientific">Podospora bellae-mahoneyi</name>
    <dbReference type="NCBI Taxonomy" id="2093777"/>
    <lineage>
        <taxon>Eukaryota</taxon>
        <taxon>Fungi</taxon>
        <taxon>Dikarya</taxon>
        <taxon>Ascomycota</taxon>
        <taxon>Pezizomycotina</taxon>
        <taxon>Sordariomycetes</taxon>
        <taxon>Sordariomycetidae</taxon>
        <taxon>Sordariales</taxon>
        <taxon>Podosporaceae</taxon>
        <taxon>Podospora</taxon>
    </lineage>
</organism>
<dbReference type="EMBL" id="JAFFGZ010000007">
    <property type="protein sequence ID" value="KAK4642601.1"/>
    <property type="molecule type" value="Genomic_DNA"/>
</dbReference>
<sequence>MGRGITHASGEYFPSQPSGASITGGGKTPCARQLTERPKSRPGLTERPALNVFVSKLFDLGETNVDLGCVSGHLCQSPA</sequence>
<accession>A0ABR0FF63</accession>
<evidence type="ECO:0000256" key="1">
    <source>
        <dbReference type="SAM" id="MobiDB-lite"/>
    </source>
</evidence>
<protein>
    <submittedName>
        <fullName evidence="2">Uncharacterized protein</fullName>
    </submittedName>
</protein>
<feature type="region of interest" description="Disordered" evidence="1">
    <location>
        <begin position="1"/>
        <end position="45"/>
    </location>
</feature>
<reference evidence="2 3" key="1">
    <citation type="journal article" date="2023" name="bioRxiv">
        <title>High-quality genome assemblies of four members of thePodospora anserinaspecies complex.</title>
        <authorList>
            <person name="Ament-Velasquez S.L."/>
            <person name="Vogan A.A."/>
            <person name="Wallerman O."/>
            <person name="Hartmann F."/>
            <person name="Gautier V."/>
            <person name="Silar P."/>
            <person name="Giraud T."/>
            <person name="Johannesson H."/>
        </authorList>
    </citation>
    <scope>NUCLEOTIDE SEQUENCE [LARGE SCALE GENOMIC DNA]</scope>
    <source>
        <strain evidence="2 3">CBS 112042</strain>
    </source>
</reference>
<gene>
    <name evidence="2" type="ORF">QC761_0086200</name>
</gene>